<dbReference type="Pfam" id="PF03155">
    <property type="entry name" value="Alg6_Alg8"/>
    <property type="match status" value="1"/>
</dbReference>
<protein>
    <recommendedName>
        <fullName evidence="10">Alpha-1,3-glucosyltransferase</fullName>
        <ecNumber evidence="10">2.4.1.-</ecNumber>
    </recommendedName>
</protein>
<dbReference type="AlphaFoldDB" id="A0A7I4YJ50"/>
<dbReference type="WBParaSite" id="HCON_00106865-00001">
    <property type="protein sequence ID" value="HCON_00106865-00001"/>
    <property type="gene ID" value="HCON_00106865"/>
</dbReference>
<feature type="transmembrane region" description="Helical" evidence="10">
    <location>
        <begin position="158"/>
        <end position="181"/>
    </location>
</feature>
<feature type="transmembrane region" description="Helical" evidence="10">
    <location>
        <begin position="441"/>
        <end position="459"/>
    </location>
</feature>
<evidence type="ECO:0000256" key="7">
    <source>
        <dbReference type="ARBA" id="ARBA00022824"/>
    </source>
</evidence>
<evidence type="ECO:0000256" key="8">
    <source>
        <dbReference type="ARBA" id="ARBA00022989"/>
    </source>
</evidence>
<dbReference type="PANTHER" id="PTHR12413">
    <property type="entry name" value="DOLICHYL GLYCOSYLTRANSFERASE"/>
    <property type="match status" value="1"/>
</dbReference>
<dbReference type="OrthoDB" id="4983at2759"/>
<feature type="transmembrane region" description="Helical" evidence="10">
    <location>
        <begin position="350"/>
        <end position="370"/>
    </location>
</feature>
<feature type="transmembrane region" description="Helical" evidence="10">
    <location>
        <begin position="126"/>
        <end position="146"/>
    </location>
</feature>
<dbReference type="GO" id="GO:0005789">
    <property type="term" value="C:endoplasmic reticulum membrane"/>
    <property type="evidence" value="ECO:0007669"/>
    <property type="project" value="UniProtKB-SubCell"/>
</dbReference>
<keyword evidence="7 10" id="KW-0256">Endoplasmic reticulum</keyword>
<dbReference type="OMA" id="FQVPPMH"/>
<dbReference type="GO" id="GO:0042281">
    <property type="term" value="F:dolichyl pyrophosphate Man9GlcNAc2 alpha-1,3-glucosyltransferase activity"/>
    <property type="evidence" value="ECO:0007669"/>
    <property type="project" value="TreeGrafter"/>
</dbReference>
<comment type="subcellular location">
    <subcellularLocation>
        <location evidence="1 10">Endoplasmic reticulum membrane</location>
        <topology evidence="1 10">Multi-pass membrane protein</topology>
    </subcellularLocation>
</comment>
<evidence type="ECO:0000256" key="6">
    <source>
        <dbReference type="ARBA" id="ARBA00022692"/>
    </source>
</evidence>
<proteinExistence type="inferred from homology"/>
<evidence type="ECO:0000256" key="10">
    <source>
        <dbReference type="RuleBase" id="RU363110"/>
    </source>
</evidence>
<evidence type="ECO:0000256" key="9">
    <source>
        <dbReference type="ARBA" id="ARBA00023136"/>
    </source>
</evidence>
<evidence type="ECO:0000256" key="3">
    <source>
        <dbReference type="ARBA" id="ARBA00008715"/>
    </source>
</evidence>
<keyword evidence="5 10" id="KW-0808">Transferase</keyword>
<feature type="transmembrane region" description="Helical" evidence="10">
    <location>
        <begin position="496"/>
        <end position="515"/>
    </location>
</feature>
<organism evidence="11 12">
    <name type="scientific">Haemonchus contortus</name>
    <name type="common">Barber pole worm</name>
    <dbReference type="NCBI Taxonomy" id="6289"/>
    <lineage>
        <taxon>Eukaryota</taxon>
        <taxon>Metazoa</taxon>
        <taxon>Ecdysozoa</taxon>
        <taxon>Nematoda</taxon>
        <taxon>Chromadorea</taxon>
        <taxon>Rhabditida</taxon>
        <taxon>Rhabditina</taxon>
        <taxon>Rhabditomorpha</taxon>
        <taxon>Strongyloidea</taxon>
        <taxon>Trichostrongylidae</taxon>
        <taxon>Haemonchus</taxon>
    </lineage>
</organism>
<keyword evidence="11" id="KW-1185">Reference proteome</keyword>
<evidence type="ECO:0000256" key="1">
    <source>
        <dbReference type="ARBA" id="ARBA00004477"/>
    </source>
</evidence>
<feature type="transmembrane region" description="Helical" evidence="10">
    <location>
        <begin position="465"/>
        <end position="484"/>
    </location>
</feature>
<keyword evidence="4 10" id="KW-0328">Glycosyltransferase</keyword>
<feature type="transmembrane region" description="Helical" evidence="10">
    <location>
        <begin position="377"/>
        <end position="394"/>
    </location>
</feature>
<feature type="transmembrane region" description="Helical" evidence="10">
    <location>
        <begin position="52"/>
        <end position="74"/>
    </location>
</feature>
<accession>A0A7I4YJ50</accession>
<evidence type="ECO:0000313" key="12">
    <source>
        <dbReference type="WBParaSite" id="HCON_00106865-00001"/>
    </source>
</evidence>
<name>A0A7I4YJ50_HAECO</name>
<dbReference type="PANTHER" id="PTHR12413:SF1">
    <property type="entry name" value="DOLICHYL PYROPHOSPHATE MAN9GLCNAC2 ALPHA-1,3-GLUCOSYLTRANSFERASE"/>
    <property type="match status" value="1"/>
</dbReference>
<reference evidence="12" key="1">
    <citation type="submission" date="2020-12" db="UniProtKB">
        <authorList>
            <consortium name="WormBaseParasite"/>
        </authorList>
    </citation>
    <scope>IDENTIFICATION</scope>
    <source>
        <strain evidence="12">MHco3</strain>
    </source>
</reference>
<feature type="transmembrane region" description="Helical" evidence="10">
    <location>
        <begin position="250"/>
        <end position="267"/>
    </location>
</feature>
<dbReference type="InterPro" id="IPR004856">
    <property type="entry name" value="Glyco_trans_ALG6/ALG8"/>
</dbReference>
<comment type="pathway">
    <text evidence="2 10">Protein modification; protein glycosylation.</text>
</comment>
<dbReference type="EC" id="2.4.1.-" evidence="10"/>
<feature type="transmembrane region" description="Helical" evidence="10">
    <location>
        <begin position="219"/>
        <end position="244"/>
    </location>
</feature>
<sequence length="530" mass="60788">MESWTLQLNPKYTNVGKEDARRFHPYTVSSTVRENRKTIPALEVEPALNFNLLFLIFIISLVATIQAILAVGSYSGQGNPPMYGDFEAQRHWMEITIHIPANKWYVNSTDNDLLYWGLDYPPLTAYHSYFMGMIAHFLNPAWVALNSSRGVQDELHKMFMRITAILPFHFIYMPALVYFLYYEVKAKDKSINSLLALTLLYPGLIAIDNAHFQYNSVSLGLFVISFLFLINRKLLLGSIFFVFALNYKQMELYHALPIFVFILARCLKRPLWADRYESVVPLVKVAVTVILSFAIIWLPFIYSGSQSVLAVLSRIFPFYRGLYEDKVASVWCAFSFILRMNSHFSLDTQVKISAVSVLLVTIPSLVLLFLRPTTRNFALSLFITSLAFFLFSFQVHEKSILLAVVPALLLLPDYQVAIVWFLHITNTSLFSLCLKDHTGSILALFIAYYVACSVTTVFSGKLQCIAYHLSCLTALAICVAEWTLTPPQRYPHIFPLMNAVYSCAHFLLFMAYFYFDMVRNEYNLFVRKTS</sequence>
<evidence type="ECO:0000256" key="2">
    <source>
        <dbReference type="ARBA" id="ARBA00004922"/>
    </source>
</evidence>
<feature type="transmembrane region" description="Helical" evidence="10">
    <location>
        <begin position="279"/>
        <end position="302"/>
    </location>
</feature>
<dbReference type="Proteomes" id="UP000025227">
    <property type="component" value="Unplaced"/>
</dbReference>
<keyword evidence="8 10" id="KW-1133">Transmembrane helix</keyword>
<dbReference type="UniPathway" id="UPA00378"/>
<keyword evidence="9 10" id="KW-0472">Membrane</keyword>
<evidence type="ECO:0000256" key="5">
    <source>
        <dbReference type="ARBA" id="ARBA00022679"/>
    </source>
</evidence>
<comment type="similarity">
    <text evidence="3 10">Belongs to the ALG6/ALG8 glucosyltransferase family.</text>
</comment>
<evidence type="ECO:0000256" key="4">
    <source>
        <dbReference type="ARBA" id="ARBA00022676"/>
    </source>
</evidence>
<feature type="transmembrane region" description="Helical" evidence="10">
    <location>
        <begin position="193"/>
        <end position="212"/>
    </location>
</feature>
<keyword evidence="6 10" id="KW-0812">Transmembrane</keyword>
<evidence type="ECO:0000313" key="11">
    <source>
        <dbReference type="Proteomes" id="UP000025227"/>
    </source>
</evidence>